<dbReference type="GO" id="GO:0006352">
    <property type="term" value="P:DNA-templated transcription initiation"/>
    <property type="evidence" value="ECO:0007669"/>
    <property type="project" value="InterPro"/>
</dbReference>
<dbReference type="STRING" id="572479.Hprae_1541"/>
<dbReference type="PANTHER" id="PTHR32248">
    <property type="entry name" value="RNA POLYMERASE SIGMA-54 FACTOR"/>
    <property type="match status" value="1"/>
</dbReference>
<organism evidence="11 12">
    <name type="scientific">Halanaerobium praevalens (strain ATCC 33744 / DSM 2228 / GSL)</name>
    <dbReference type="NCBI Taxonomy" id="572479"/>
    <lineage>
        <taxon>Bacteria</taxon>
        <taxon>Bacillati</taxon>
        <taxon>Bacillota</taxon>
        <taxon>Clostridia</taxon>
        <taxon>Halanaerobiales</taxon>
        <taxon>Halanaerobiaceae</taxon>
        <taxon>Halanaerobium</taxon>
    </lineage>
</organism>
<proteinExistence type="inferred from homology"/>
<keyword evidence="2" id="KW-0240">DNA-directed RNA polymerase</keyword>
<name>E3DP35_HALPG</name>
<keyword evidence="6" id="KW-0731">Sigma factor</keyword>
<dbReference type="Proteomes" id="UP000006866">
    <property type="component" value="Chromosome"/>
</dbReference>
<sequence length="362" mass="42160">MELDFNINLEQKQDLILTPELKMAIEILQYSSLELSEFIDKEIQENPLLEKMEKFQDNKYSYNNSITKDKIEYEKFISYKPSFCESLENQLFEVLNDNEIRVGKFIVGSFNDQGELTLALEVIADLFEIELAQVETILEKIKKLNIDFSDLNPLENKVDYVEPDIIVKKELDDYKIIYKEKFSPTLKINNYYYNLLKQSDDPECIEYLKNKHRSAIWLIKSIIKRRETIKKIAEAILKKQKRFFEKGLEYLEVLTMEDVAKEIEMNESTVSRATTGKYMQTPHGVFNLKLFFNSGIDNVSSVSIKAILSKEIAKEDKAKPLTDSKLAEVLQAKHEISINRRTVAKYRKSLGIGSSRARKKSN</sequence>
<dbReference type="OrthoDB" id="9814402at2"/>
<dbReference type="InterPro" id="IPR000394">
    <property type="entry name" value="RNA_pol_sigma_54"/>
</dbReference>
<dbReference type="InterPro" id="IPR007634">
    <property type="entry name" value="RNA_pol_sigma_54_DNA-bd"/>
</dbReference>
<feature type="domain" description="RNA polymerase sigma factor 54 core-binding" evidence="10">
    <location>
        <begin position="73"/>
        <end position="144"/>
    </location>
</feature>
<keyword evidence="3" id="KW-0808">Transferase</keyword>
<evidence type="ECO:0000256" key="3">
    <source>
        <dbReference type="ARBA" id="ARBA00022679"/>
    </source>
</evidence>
<dbReference type="PROSITE" id="PS00718">
    <property type="entry name" value="SIGMA54_2"/>
    <property type="match status" value="1"/>
</dbReference>
<evidence type="ECO:0000256" key="1">
    <source>
        <dbReference type="ARBA" id="ARBA00008798"/>
    </source>
</evidence>
<feature type="domain" description="RNA polymerase sigma factor 54 DNA-binding" evidence="9">
    <location>
        <begin position="206"/>
        <end position="360"/>
    </location>
</feature>
<dbReference type="GO" id="GO:0000428">
    <property type="term" value="C:DNA-directed RNA polymerase complex"/>
    <property type="evidence" value="ECO:0007669"/>
    <property type="project" value="UniProtKB-KW"/>
</dbReference>
<evidence type="ECO:0000256" key="8">
    <source>
        <dbReference type="ARBA" id="ARBA00023163"/>
    </source>
</evidence>
<evidence type="ECO:0000256" key="2">
    <source>
        <dbReference type="ARBA" id="ARBA00022478"/>
    </source>
</evidence>
<reference evidence="12" key="1">
    <citation type="submission" date="2010-10" db="EMBL/GenBank/DDBJ databases">
        <title>The complete genome of Halanaerobium praevalens DSM 2228.</title>
        <authorList>
            <consortium name="US DOE Joint Genome Institute (JGI-PGF)"/>
            <person name="Lucas S."/>
            <person name="Copeland A."/>
            <person name="Lapidus A."/>
            <person name="Glavina del Rio T."/>
            <person name="Dalin E."/>
            <person name="Tice H."/>
            <person name="Bruce D."/>
            <person name="Goodwin L."/>
            <person name="Pitluck S."/>
            <person name="Kyrpides N."/>
            <person name="Mavromatis K."/>
            <person name="Ivanova N."/>
            <person name="Ovchinnikova G."/>
            <person name="Chertkov O."/>
            <person name="Detter J.C."/>
            <person name="Han C."/>
            <person name="Larimer F."/>
            <person name="Land M."/>
            <person name="Hauser L."/>
            <person name="Markowitz V."/>
            <person name="Cheng J.-F."/>
            <person name="Hugenholtz P."/>
            <person name="Woyke T."/>
            <person name="Wu D."/>
            <person name="Tindall B."/>
            <person name="Pomrenke H.G."/>
            <person name="Brambilla E."/>
            <person name="Klenk H.-P."/>
            <person name="Eisen J.A."/>
        </authorList>
    </citation>
    <scope>NUCLEOTIDE SEQUENCE [LARGE SCALE GENOMIC DNA]</scope>
    <source>
        <strain evidence="12">ATCC 33744 / DSM 2228 / GSL</strain>
    </source>
</reference>
<evidence type="ECO:0000259" key="9">
    <source>
        <dbReference type="Pfam" id="PF04552"/>
    </source>
</evidence>
<dbReference type="EMBL" id="CP002175">
    <property type="protein sequence ID" value="ADO77668.1"/>
    <property type="molecule type" value="Genomic_DNA"/>
</dbReference>
<dbReference type="Pfam" id="PF04552">
    <property type="entry name" value="Sigma54_DBD"/>
    <property type="match status" value="1"/>
</dbReference>
<dbReference type="PROSITE" id="PS50044">
    <property type="entry name" value="SIGMA54_3"/>
    <property type="match status" value="1"/>
</dbReference>
<reference evidence="11 12" key="2">
    <citation type="journal article" date="2011" name="Stand. Genomic Sci.">
        <title>Complete genome sequence of the extremely halophilic Halanaerobium praevalens type strain (GSL).</title>
        <authorList>
            <person name="Ivanova N."/>
            <person name="Sikorski J."/>
            <person name="Chertkov O."/>
            <person name="Nolan M."/>
            <person name="Lucas S."/>
            <person name="Hammon N."/>
            <person name="Deshpande S."/>
            <person name="Cheng J.F."/>
            <person name="Tapia R."/>
            <person name="Han C."/>
            <person name="Goodwin L."/>
            <person name="Pitluck S."/>
            <person name="Huntemann M."/>
            <person name="Liolios K."/>
            <person name="Pagani I."/>
            <person name="Mavromatis K."/>
            <person name="Ovchinikova G."/>
            <person name="Pati A."/>
            <person name="Chen A."/>
            <person name="Palaniappan K."/>
            <person name="Land M."/>
            <person name="Hauser L."/>
            <person name="Brambilla E.M."/>
            <person name="Kannan K.P."/>
            <person name="Rohde M."/>
            <person name="Tindall B.J."/>
            <person name="Goker M."/>
            <person name="Detter J.C."/>
            <person name="Woyke T."/>
            <person name="Bristow J."/>
            <person name="Eisen J.A."/>
            <person name="Markowitz V."/>
            <person name="Hugenholtz P."/>
            <person name="Kyrpides N.C."/>
            <person name="Klenk H.P."/>
            <person name="Lapidus A."/>
        </authorList>
    </citation>
    <scope>NUCLEOTIDE SEQUENCE [LARGE SCALE GENOMIC DNA]</scope>
    <source>
        <strain evidence="12">ATCC 33744 / DSM 2228 / GSL</strain>
    </source>
</reference>
<dbReference type="AlphaFoldDB" id="E3DP35"/>
<dbReference type="eggNOG" id="COG1508">
    <property type="taxonomic scope" value="Bacteria"/>
</dbReference>
<dbReference type="InterPro" id="IPR038709">
    <property type="entry name" value="RpoN_core-bd_sf"/>
</dbReference>
<accession>E3DP35</accession>
<dbReference type="Pfam" id="PF00309">
    <property type="entry name" value="Sigma54_AID"/>
    <property type="match status" value="1"/>
</dbReference>
<dbReference type="GO" id="GO:0016779">
    <property type="term" value="F:nucleotidyltransferase activity"/>
    <property type="evidence" value="ECO:0007669"/>
    <property type="project" value="UniProtKB-KW"/>
</dbReference>
<evidence type="ECO:0000256" key="4">
    <source>
        <dbReference type="ARBA" id="ARBA00022695"/>
    </source>
</evidence>
<dbReference type="HOGENOM" id="CLU_020569_1_1_9"/>
<dbReference type="Gene3D" id="1.10.10.1330">
    <property type="entry name" value="RNA polymerase sigma-54 factor, core-binding domain"/>
    <property type="match status" value="1"/>
</dbReference>
<keyword evidence="7" id="KW-0238">DNA-binding</keyword>
<dbReference type="GO" id="GO:0001216">
    <property type="term" value="F:DNA-binding transcription activator activity"/>
    <property type="evidence" value="ECO:0007669"/>
    <property type="project" value="InterPro"/>
</dbReference>
<gene>
    <name evidence="11" type="ordered locus">Hprae_1541</name>
</gene>
<dbReference type="PATRIC" id="fig|572479.3.peg.1561"/>
<keyword evidence="12" id="KW-1185">Reference proteome</keyword>
<dbReference type="GO" id="GO:0003677">
    <property type="term" value="F:DNA binding"/>
    <property type="evidence" value="ECO:0007669"/>
    <property type="project" value="UniProtKB-KW"/>
</dbReference>
<dbReference type="PRINTS" id="PR00045">
    <property type="entry name" value="SIGMA54FCT"/>
</dbReference>
<dbReference type="InterPro" id="IPR007046">
    <property type="entry name" value="RNA_pol_sigma_54_core-bd"/>
</dbReference>
<protein>
    <submittedName>
        <fullName evidence="11">RNA polymerase, sigma 54 subunit, RpoN</fullName>
    </submittedName>
</protein>
<evidence type="ECO:0000313" key="11">
    <source>
        <dbReference type="EMBL" id="ADO77668.1"/>
    </source>
</evidence>
<dbReference type="KEGG" id="hpk:Hprae_1541"/>
<dbReference type="RefSeq" id="WP_014553691.1">
    <property type="nucleotide sequence ID" value="NC_017455.1"/>
</dbReference>
<dbReference type="PANTHER" id="PTHR32248:SF4">
    <property type="entry name" value="RNA POLYMERASE SIGMA-54 FACTOR"/>
    <property type="match status" value="1"/>
</dbReference>
<dbReference type="Pfam" id="PF04963">
    <property type="entry name" value="Sigma54_CBD"/>
    <property type="match status" value="1"/>
</dbReference>
<keyword evidence="8" id="KW-0804">Transcription</keyword>
<keyword evidence="4" id="KW-0548">Nucleotidyltransferase</keyword>
<evidence type="ECO:0000313" key="12">
    <source>
        <dbReference type="Proteomes" id="UP000006866"/>
    </source>
</evidence>
<keyword evidence="5" id="KW-0805">Transcription regulation</keyword>
<dbReference type="GO" id="GO:0016987">
    <property type="term" value="F:sigma factor activity"/>
    <property type="evidence" value="ECO:0007669"/>
    <property type="project" value="UniProtKB-KW"/>
</dbReference>
<dbReference type="Gene3D" id="1.10.10.60">
    <property type="entry name" value="Homeodomain-like"/>
    <property type="match status" value="1"/>
</dbReference>
<comment type="similarity">
    <text evidence="1">Belongs to the sigma-54 factor family.</text>
</comment>
<evidence type="ECO:0000256" key="6">
    <source>
        <dbReference type="ARBA" id="ARBA00023082"/>
    </source>
</evidence>
<evidence type="ECO:0000256" key="7">
    <source>
        <dbReference type="ARBA" id="ARBA00023125"/>
    </source>
</evidence>
<evidence type="ECO:0000259" key="10">
    <source>
        <dbReference type="Pfam" id="PF04963"/>
    </source>
</evidence>
<evidence type="ECO:0000256" key="5">
    <source>
        <dbReference type="ARBA" id="ARBA00023015"/>
    </source>
</evidence>